<evidence type="ECO:0000256" key="1">
    <source>
        <dbReference type="SAM" id="MobiDB-lite"/>
    </source>
</evidence>
<feature type="compositionally biased region" description="Basic and acidic residues" evidence="1">
    <location>
        <begin position="48"/>
        <end position="57"/>
    </location>
</feature>
<organism evidence="2 3">
    <name type="scientific">Mesorhizobium delmotii</name>
    <dbReference type="NCBI Taxonomy" id="1631247"/>
    <lineage>
        <taxon>Bacteria</taxon>
        <taxon>Pseudomonadati</taxon>
        <taxon>Pseudomonadota</taxon>
        <taxon>Alphaproteobacteria</taxon>
        <taxon>Hyphomicrobiales</taxon>
        <taxon>Phyllobacteriaceae</taxon>
        <taxon>Mesorhizobium</taxon>
    </lineage>
</organism>
<name>A0A2P9ADM0_9HYPH</name>
<gene>
    <name evidence="2" type="ORF">BQ8482_111151</name>
</gene>
<accession>A0A2P9ADM0</accession>
<dbReference type="EMBL" id="FUIG01000013">
    <property type="protein sequence ID" value="SJM29221.1"/>
    <property type="molecule type" value="Genomic_DNA"/>
</dbReference>
<proteinExistence type="predicted"/>
<evidence type="ECO:0000313" key="2">
    <source>
        <dbReference type="EMBL" id="SJM29221.1"/>
    </source>
</evidence>
<dbReference type="Proteomes" id="UP000245698">
    <property type="component" value="Unassembled WGS sequence"/>
</dbReference>
<keyword evidence="3" id="KW-1185">Reference proteome</keyword>
<feature type="region of interest" description="Disordered" evidence="1">
    <location>
        <begin position="35"/>
        <end position="57"/>
    </location>
</feature>
<dbReference type="AlphaFoldDB" id="A0A2P9ADM0"/>
<evidence type="ECO:0000313" key="3">
    <source>
        <dbReference type="Proteomes" id="UP000245698"/>
    </source>
</evidence>
<reference evidence="3" key="1">
    <citation type="submission" date="2016-12" db="EMBL/GenBank/DDBJ databases">
        <authorList>
            <person name="Brunel B."/>
        </authorList>
    </citation>
    <scope>NUCLEOTIDE SEQUENCE [LARGE SCALE GENOMIC DNA]</scope>
</reference>
<sequence length="57" mass="6230">MRAQLLPALPPGRADGAADRYVYVPSGVPLHCTQNVTNTARKARRPKACRDRDRQGG</sequence>
<protein>
    <submittedName>
        <fullName evidence="2">Uncharacterized protein</fullName>
    </submittedName>
</protein>